<evidence type="ECO:0000313" key="1">
    <source>
        <dbReference type="EMBL" id="LAB09806.1"/>
    </source>
</evidence>
<name>A0A2D4KM59_9SAUR</name>
<reference evidence="1" key="1">
    <citation type="submission" date="2017-07" db="EMBL/GenBank/DDBJ databases">
        <authorList>
            <person name="Mikheyev A."/>
            <person name="Grau M."/>
        </authorList>
    </citation>
    <scope>NUCLEOTIDE SEQUENCE</scope>
    <source>
        <tissue evidence="1">Venom_gland</tissue>
    </source>
</reference>
<reference evidence="1" key="2">
    <citation type="submission" date="2017-11" db="EMBL/GenBank/DDBJ databases">
        <title>Coralsnake Venomics: Analyses of Venom Gland Transcriptomes and Proteomes of Six Brazilian Taxa.</title>
        <authorList>
            <person name="Aird S.D."/>
            <person name="Jorge da Silva N."/>
            <person name="Qiu L."/>
            <person name="Villar-Briones A."/>
            <person name="Aparecida-Saddi V."/>
            <person name="Campos-Telles M.P."/>
            <person name="Grau M."/>
            <person name="Mikheyev A.S."/>
        </authorList>
    </citation>
    <scope>NUCLEOTIDE SEQUENCE</scope>
    <source>
        <tissue evidence="1">Venom_gland</tissue>
    </source>
</reference>
<accession>A0A2D4KM59</accession>
<dbReference type="AlphaFoldDB" id="A0A2D4KM59"/>
<sequence>MGSGEIDFEQRVELGYLRNRGPVPIWSMRVGEALQKTRGSPEVILQASRLRALNGSTQVGREGSWAPSQQKVPGPEGFWLEELSKGQGGKMGFCSPRFSSGSLAPGKWLLLPTWRKL</sequence>
<dbReference type="EMBL" id="IACL01069227">
    <property type="protein sequence ID" value="LAB09806.1"/>
    <property type="molecule type" value="Transcribed_RNA"/>
</dbReference>
<proteinExistence type="predicted"/>
<protein>
    <submittedName>
        <fullName evidence="1">Uncharacterized protein</fullName>
    </submittedName>
</protein>
<organism evidence="1">
    <name type="scientific">Micrurus paraensis</name>
    <dbReference type="NCBI Taxonomy" id="1970185"/>
    <lineage>
        <taxon>Eukaryota</taxon>
        <taxon>Metazoa</taxon>
        <taxon>Chordata</taxon>
        <taxon>Craniata</taxon>
        <taxon>Vertebrata</taxon>
        <taxon>Euteleostomi</taxon>
        <taxon>Lepidosauria</taxon>
        <taxon>Squamata</taxon>
        <taxon>Bifurcata</taxon>
        <taxon>Unidentata</taxon>
        <taxon>Episquamata</taxon>
        <taxon>Toxicofera</taxon>
        <taxon>Serpentes</taxon>
        <taxon>Colubroidea</taxon>
        <taxon>Elapidae</taxon>
        <taxon>Elapinae</taxon>
        <taxon>Micrurus</taxon>
    </lineage>
</organism>